<evidence type="ECO:0000256" key="2">
    <source>
        <dbReference type="SAM" id="MobiDB-lite"/>
    </source>
</evidence>
<feature type="region of interest" description="Disordered" evidence="2">
    <location>
        <begin position="1"/>
        <end position="23"/>
    </location>
</feature>
<dbReference type="GO" id="GO:0003676">
    <property type="term" value="F:nucleic acid binding"/>
    <property type="evidence" value="ECO:0007669"/>
    <property type="project" value="InterPro"/>
</dbReference>
<dbReference type="Gene3D" id="1.10.340.70">
    <property type="match status" value="1"/>
</dbReference>
<evidence type="ECO:0000256" key="1">
    <source>
        <dbReference type="ARBA" id="ARBA00039658"/>
    </source>
</evidence>
<dbReference type="PANTHER" id="PTHR37984:SF15">
    <property type="entry name" value="INTEGRASE CATALYTIC DOMAIN-CONTAINING PROTEIN"/>
    <property type="match status" value="1"/>
</dbReference>
<dbReference type="Pfam" id="PF17921">
    <property type="entry name" value="Integrase_H2C2"/>
    <property type="match status" value="1"/>
</dbReference>
<dbReference type="SUPFAM" id="SSF53098">
    <property type="entry name" value="Ribonuclease H-like"/>
    <property type="match status" value="1"/>
</dbReference>
<dbReference type="InterPro" id="IPR001584">
    <property type="entry name" value="Integrase_cat-core"/>
</dbReference>
<dbReference type="Proteomes" id="UP000472274">
    <property type="component" value="Unplaced"/>
</dbReference>
<keyword evidence="5" id="KW-1185">Reference proteome</keyword>
<reference evidence="4" key="1">
    <citation type="submission" date="2025-08" db="UniProtKB">
        <authorList>
            <consortium name="Ensembl"/>
        </authorList>
    </citation>
    <scope>IDENTIFICATION</scope>
</reference>
<evidence type="ECO:0000313" key="4">
    <source>
        <dbReference type="Ensembl" id="ENSTMTP00000016638.1"/>
    </source>
</evidence>
<dbReference type="Ensembl" id="ENSTMTT00000017233.1">
    <property type="protein sequence ID" value="ENSTMTP00000016638.1"/>
    <property type="gene ID" value="ENSTMTG00000012190.1"/>
</dbReference>
<evidence type="ECO:0000259" key="3">
    <source>
        <dbReference type="PROSITE" id="PS50994"/>
    </source>
</evidence>
<evidence type="ECO:0000313" key="5">
    <source>
        <dbReference type="Proteomes" id="UP000472274"/>
    </source>
</evidence>
<accession>A0A674J7S6</accession>
<dbReference type="PROSITE" id="PS50994">
    <property type="entry name" value="INTEGRASE"/>
    <property type="match status" value="1"/>
</dbReference>
<dbReference type="GO" id="GO:0015074">
    <property type="term" value="P:DNA integration"/>
    <property type="evidence" value="ECO:0007669"/>
    <property type="project" value="InterPro"/>
</dbReference>
<reference evidence="4" key="2">
    <citation type="submission" date="2025-09" db="UniProtKB">
        <authorList>
            <consortium name="Ensembl"/>
        </authorList>
    </citation>
    <scope>IDENTIFICATION</scope>
</reference>
<protein>
    <recommendedName>
        <fullName evidence="1">Gypsy retrotransposon integrase-like protein 1</fullName>
    </recommendedName>
</protein>
<organism evidence="4 5">
    <name type="scientific">Terrapene triunguis</name>
    <name type="common">Three-toed box turtle</name>
    <dbReference type="NCBI Taxonomy" id="2587831"/>
    <lineage>
        <taxon>Eukaryota</taxon>
        <taxon>Metazoa</taxon>
        <taxon>Chordata</taxon>
        <taxon>Craniata</taxon>
        <taxon>Vertebrata</taxon>
        <taxon>Euteleostomi</taxon>
        <taxon>Archelosauria</taxon>
        <taxon>Testudinata</taxon>
        <taxon>Testudines</taxon>
        <taxon>Cryptodira</taxon>
        <taxon>Durocryptodira</taxon>
        <taxon>Testudinoidea</taxon>
        <taxon>Emydidae</taxon>
        <taxon>Terrapene</taxon>
    </lineage>
</organism>
<dbReference type="AlphaFoldDB" id="A0A674J7S6"/>
<name>A0A674J7S6_9SAUR</name>
<sequence length="257" mass="29269">MEETQRELERDIDFVKEQREDPTLSRAWEQAIVPGAGEDVPPRPPQGPRFEVQRDRLYRVVQEPHTLEALRQLLVPQRLRRGLLHSAHANPWVGHLGREKTLQRVARRFFWPGIHQEVREYCASCPECQRAGPKGVPRAPLIPMPVVGVPFERIGMDLVGPLERSKTGNRFILVIVDYATRYPEAVPLRAATAPVIAAELVKVFARVGIPVEILTDQGTNVSSKLIAELCRLLNIWTLHSQFTIHRQTGWWSVLMVP</sequence>
<dbReference type="GeneTree" id="ENSGT01050000244855"/>
<feature type="domain" description="Integrase catalytic" evidence="3">
    <location>
        <begin position="146"/>
        <end position="257"/>
    </location>
</feature>
<dbReference type="InterPro" id="IPR041588">
    <property type="entry name" value="Integrase_H2C2"/>
</dbReference>
<dbReference type="PANTHER" id="PTHR37984">
    <property type="entry name" value="PROTEIN CBG26694"/>
    <property type="match status" value="1"/>
</dbReference>
<dbReference type="InterPro" id="IPR036397">
    <property type="entry name" value="RNaseH_sf"/>
</dbReference>
<dbReference type="InterPro" id="IPR012337">
    <property type="entry name" value="RNaseH-like_sf"/>
</dbReference>
<dbReference type="Pfam" id="PF00665">
    <property type="entry name" value="rve"/>
    <property type="match status" value="1"/>
</dbReference>
<dbReference type="FunFam" id="1.10.340.70:FF:000001">
    <property type="entry name" value="Retrovirus-related Pol polyprotein from transposon gypsy-like Protein"/>
    <property type="match status" value="1"/>
</dbReference>
<proteinExistence type="predicted"/>
<dbReference type="InterPro" id="IPR050951">
    <property type="entry name" value="Retrovirus_Pol_polyprotein"/>
</dbReference>
<dbReference type="Gene3D" id="3.30.420.10">
    <property type="entry name" value="Ribonuclease H-like superfamily/Ribonuclease H"/>
    <property type="match status" value="1"/>
</dbReference>
<dbReference type="InParanoid" id="A0A674J7S6"/>